<evidence type="ECO:0000313" key="1">
    <source>
        <dbReference type="EMBL" id="KAH3850700.1"/>
    </source>
</evidence>
<gene>
    <name evidence="1" type="ORF">DPMN_093173</name>
</gene>
<organism evidence="1 2">
    <name type="scientific">Dreissena polymorpha</name>
    <name type="common">Zebra mussel</name>
    <name type="synonym">Mytilus polymorpha</name>
    <dbReference type="NCBI Taxonomy" id="45954"/>
    <lineage>
        <taxon>Eukaryota</taxon>
        <taxon>Metazoa</taxon>
        <taxon>Spiralia</taxon>
        <taxon>Lophotrochozoa</taxon>
        <taxon>Mollusca</taxon>
        <taxon>Bivalvia</taxon>
        <taxon>Autobranchia</taxon>
        <taxon>Heteroconchia</taxon>
        <taxon>Euheterodonta</taxon>
        <taxon>Imparidentia</taxon>
        <taxon>Neoheterodontei</taxon>
        <taxon>Myida</taxon>
        <taxon>Dreissenoidea</taxon>
        <taxon>Dreissenidae</taxon>
        <taxon>Dreissena</taxon>
    </lineage>
</organism>
<reference evidence="1" key="2">
    <citation type="submission" date="2020-11" db="EMBL/GenBank/DDBJ databases">
        <authorList>
            <person name="McCartney M.A."/>
            <person name="Auch B."/>
            <person name="Kono T."/>
            <person name="Mallez S."/>
            <person name="Becker A."/>
            <person name="Gohl D.M."/>
            <person name="Silverstein K.A.T."/>
            <person name="Koren S."/>
            <person name="Bechman K.B."/>
            <person name="Herman A."/>
            <person name="Abrahante J.E."/>
            <person name="Garbe J."/>
        </authorList>
    </citation>
    <scope>NUCLEOTIDE SEQUENCE</scope>
    <source>
        <strain evidence="1">Duluth1</strain>
        <tissue evidence="1">Whole animal</tissue>
    </source>
</reference>
<protein>
    <submittedName>
        <fullName evidence="1">Uncharacterized protein</fullName>
    </submittedName>
</protein>
<proteinExistence type="predicted"/>
<reference evidence="1" key="1">
    <citation type="journal article" date="2019" name="bioRxiv">
        <title>The Genome of the Zebra Mussel, Dreissena polymorpha: A Resource for Invasive Species Research.</title>
        <authorList>
            <person name="McCartney M.A."/>
            <person name="Auch B."/>
            <person name="Kono T."/>
            <person name="Mallez S."/>
            <person name="Zhang Y."/>
            <person name="Obille A."/>
            <person name="Becker A."/>
            <person name="Abrahante J.E."/>
            <person name="Garbe J."/>
            <person name="Badalamenti J.P."/>
            <person name="Herman A."/>
            <person name="Mangelson H."/>
            <person name="Liachko I."/>
            <person name="Sullivan S."/>
            <person name="Sone E.D."/>
            <person name="Koren S."/>
            <person name="Silverstein K.A.T."/>
            <person name="Beckman K.B."/>
            <person name="Gohl D.M."/>
        </authorList>
    </citation>
    <scope>NUCLEOTIDE SEQUENCE</scope>
    <source>
        <strain evidence="1">Duluth1</strain>
        <tissue evidence="1">Whole animal</tissue>
    </source>
</reference>
<keyword evidence="2" id="KW-1185">Reference proteome</keyword>
<comment type="caution">
    <text evidence="1">The sequence shown here is derived from an EMBL/GenBank/DDBJ whole genome shotgun (WGS) entry which is preliminary data.</text>
</comment>
<dbReference type="EMBL" id="JAIWYP010000003">
    <property type="protein sequence ID" value="KAH3850700.1"/>
    <property type="molecule type" value="Genomic_DNA"/>
</dbReference>
<sequence length="87" mass="10581">MNPKSYKRYGTKEAFGSNNLKNEMRSWSRNKMEDRKLAMKTTEVDRHAAERRKSFHYETRLVNKDLEENIIKTTPRVEEYLDRNQNR</sequence>
<dbReference type="AlphaFoldDB" id="A0A9D4L2H9"/>
<accession>A0A9D4L2H9</accession>
<dbReference type="Proteomes" id="UP000828390">
    <property type="component" value="Unassembled WGS sequence"/>
</dbReference>
<evidence type="ECO:0000313" key="2">
    <source>
        <dbReference type="Proteomes" id="UP000828390"/>
    </source>
</evidence>
<name>A0A9D4L2H9_DREPO</name>